<dbReference type="Proteomes" id="UP001470230">
    <property type="component" value="Unassembled WGS sequence"/>
</dbReference>
<evidence type="ECO:0000313" key="1">
    <source>
        <dbReference type="EMBL" id="KAK8895588.1"/>
    </source>
</evidence>
<dbReference type="EMBL" id="JAPFFF010000003">
    <property type="protein sequence ID" value="KAK8895588.1"/>
    <property type="molecule type" value="Genomic_DNA"/>
</dbReference>
<gene>
    <name evidence="1" type="ORF">M9Y10_024058</name>
</gene>
<proteinExistence type="predicted"/>
<dbReference type="Gene3D" id="1.10.510.10">
    <property type="entry name" value="Transferase(Phosphotransferase) domain 1"/>
    <property type="match status" value="1"/>
</dbReference>
<evidence type="ECO:0008006" key="3">
    <source>
        <dbReference type="Google" id="ProtNLM"/>
    </source>
</evidence>
<dbReference type="SUPFAM" id="SSF56112">
    <property type="entry name" value="Protein kinase-like (PK-like)"/>
    <property type="match status" value="1"/>
</dbReference>
<organism evidence="1 2">
    <name type="scientific">Tritrichomonas musculus</name>
    <dbReference type="NCBI Taxonomy" id="1915356"/>
    <lineage>
        <taxon>Eukaryota</taxon>
        <taxon>Metamonada</taxon>
        <taxon>Parabasalia</taxon>
        <taxon>Tritrichomonadida</taxon>
        <taxon>Tritrichomonadidae</taxon>
        <taxon>Tritrichomonas</taxon>
    </lineage>
</organism>
<keyword evidence="2" id="KW-1185">Reference proteome</keyword>
<comment type="caution">
    <text evidence="1">The sequence shown here is derived from an EMBL/GenBank/DDBJ whole genome shotgun (WGS) entry which is preliminary data.</text>
</comment>
<accession>A0ABR2KX00</accession>
<protein>
    <recommendedName>
        <fullName evidence="3">Serine-threonine/tyrosine-protein kinase catalytic domain-containing protein</fullName>
    </recommendedName>
</protein>
<evidence type="ECO:0000313" key="2">
    <source>
        <dbReference type="Proteomes" id="UP001470230"/>
    </source>
</evidence>
<name>A0ABR2KX00_9EUKA</name>
<dbReference type="InterPro" id="IPR011009">
    <property type="entry name" value="Kinase-like_dom_sf"/>
</dbReference>
<reference evidence="1 2" key="1">
    <citation type="submission" date="2024-04" db="EMBL/GenBank/DDBJ databases">
        <title>Tritrichomonas musculus Genome.</title>
        <authorList>
            <person name="Alves-Ferreira E."/>
            <person name="Grigg M."/>
            <person name="Lorenzi H."/>
            <person name="Galac M."/>
        </authorList>
    </citation>
    <scope>NUCLEOTIDE SEQUENCE [LARGE SCALE GENOMIC DNA]</scope>
    <source>
        <strain evidence="1 2">EAF2021</strain>
    </source>
</reference>
<sequence>MKGYIPKIYRDLIEACWSQNPDDRPTFSEIVDMIKNNDEFITENVDVDEFLNYIDYINDYINEEKSVDVVLQPKFDEFSFNYNQEDALNLEEYEIIEQIDSSDTYKTYKIYSLKDRKNYSARTYLFSIRNFTKKEKK</sequence>